<dbReference type="Pfam" id="PF07143">
    <property type="entry name" value="CrtC"/>
    <property type="match status" value="1"/>
</dbReference>
<organism evidence="2">
    <name type="scientific">Thermogemmatispora argillosa</name>
    <dbReference type="NCBI Taxonomy" id="2045280"/>
    <lineage>
        <taxon>Bacteria</taxon>
        <taxon>Bacillati</taxon>
        <taxon>Chloroflexota</taxon>
        <taxon>Ktedonobacteria</taxon>
        <taxon>Thermogemmatisporales</taxon>
        <taxon>Thermogemmatisporaceae</taxon>
        <taxon>Thermogemmatispora</taxon>
    </lineage>
</organism>
<dbReference type="EMBL" id="AP019377">
    <property type="protein sequence ID" value="BBH95204.1"/>
    <property type="molecule type" value="Genomic_DNA"/>
</dbReference>
<dbReference type="SUPFAM" id="SSF159245">
    <property type="entry name" value="AttH-like"/>
    <property type="match status" value="1"/>
</dbReference>
<evidence type="ECO:0000313" key="2">
    <source>
        <dbReference type="EMBL" id="BBH95204.1"/>
    </source>
</evidence>
<sequence length="377" mass="41516">MSPVDKQWRWLRRPLALWLALLMGLCSLSACTFPGIPATSAQLPIVPAAPQARPLPPLHLPQDEAPHKDLTEWWYYTGHLQARSAAGHLLRYGFELVFFQVLRSDLPPVYAAHFAISDLNRGQFHFAQQRVLQLEAASGPANAQGGFHLQVGPWSMQGYNGRDQLAAVMPDYSLQLQLEALKPAVLHNGNGLITYGLAGFSYYYSRTRLAVNGLLTDHGQPLTVSGLAWMDHQWGNFLTLAGGGWDWFSLQLSDNSELMLYLIRDASGQIISTYVGVIDPAGQDHLLPASSLRVQALSSWVSPVTHARYPSGWQITITDVRFSSRLILQPELKDQELVTYQSTGNAYWEGAVSIQGQSAGRTVSGEGYVELTGYAAA</sequence>
<gene>
    <name evidence="2" type="ORF">KTA_34030</name>
</gene>
<dbReference type="InterPro" id="IPR023374">
    <property type="entry name" value="AttH-like_dom_sf"/>
</dbReference>
<name>A0A455T7I3_9CHLR</name>
<protein>
    <submittedName>
        <fullName evidence="2">Carotenoid 1,2-hydratase</fullName>
    </submittedName>
</protein>
<reference evidence="2" key="1">
    <citation type="submission" date="2018-12" db="EMBL/GenBank/DDBJ databases">
        <title>Novel natural products biosynthetic potential of the class Ktedonobacteria.</title>
        <authorList>
            <person name="Zheng Y."/>
            <person name="Saitou A."/>
            <person name="Wang C.M."/>
            <person name="Toyoda A."/>
            <person name="Minakuchi Y."/>
            <person name="Sekiguchi Y."/>
            <person name="Ueda K."/>
            <person name="Takano H."/>
            <person name="Sakai Y."/>
            <person name="Yokota A."/>
            <person name="Yabe S."/>
        </authorList>
    </citation>
    <scope>NUCLEOTIDE SEQUENCE</scope>
    <source>
        <strain evidence="2">A3-2</strain>
    </source>
</reference>
<dbReference type="PANTHER" id="PTHR38591">
    <property type="entry name" value="HYDROLASE"/>
    <property type="match status" value="1"/>
</dbReference>
<dbReference type="PANTHER" id="PTHR38591:SF1">
    <property type="entry name" value="BLL1000 PROTEIN"/>
    <property type="match status" value="1"/>
</dbReference>
<dbReference type="PROSITE" id="PS51257">
    <property type="entry name" value="PROKAR_LIPOPROTEIN"/>
    <property type="match status" value="1"/>
</dbReference>
<evidence type="ECO:0000259" key="1">
    <source>
        <dbReference type="Pfam" id="PF07143"/>
    </source>
</evidence>
<dbReference type="AlphaFoldDB" id="A0A455T7I3"/>
<dbReference type="Pfam" id="PF17186">
    <property type="entry name" value="Lipocalin_9"/>
    <property type="match status" value="1"/>
</dbReference>
<dbReference type="InterPro" id="IPR010791">
    <property type="entry name" value="AttH_dom"/>
</dbReference>
<dbReference type="Gene3D" id="2.40.370.10">
    <property type="entry name" value="AttH-like domain"/>
    <property type="match status" value="2"/>
</dbReference>
<accession>A0A455T7I3</accession>
<feature type="domain" description="AttH" evidence="1">
    <location>
        <begin position="71"/>
        <end position="236"/>
    </location>
</feature>
<proteinExistence type="predicted"/>